<feature type="signal peptide" evidence="2">
    <location>
        <begin position="1"/>
        <end position="19"/>
    </location>
</feature>
<feature type="chain" id="PRO_5015676098" description="Peptidase S9 prolyl oligopeptidase catalytic domain-containing protein" evidence="2">
    <location>
        <begin position="20"/>
        <end position="309"/>
    </location>
</feature>
<organism evidence="4 5">
    <name type="scientific">Candidatus Sulfotelmatobacter kueseliae</name>
    <dbReference type="NCBI Taxonomy" id="2042962"/>
    <lineage>
        <taxon>Bacteria</taxon>
        <taxon>Pseudomonadati</taxon>
        <taxon>Acidobacteriota</taxon>
        <taxon>Terriglobia</taxon>
        <taxon>Terriglobales</taxon>
        <taxon>Candidatus Korobacteraceae</taxon>
        <taxon>Candidatus Sulfotelmatobacter</taxon>
    </lineage>
</organism>
<name>A0A2U3KJA9_9BACT</name>
<dbReference type="PANTHER" id="PTHR22946:SF9">
    <property type="entry name" value="POLYKETIDE TRANSFERASE AF380"/>
    <property type="match status" value="1"/>
</dbReference>
<evidence type="ECO:0000313" key="4">
    <source>
        <dbReference type="EMBL" id="SPF39741.1"/>
    </source>
</evidence>
<keyword evidence="2" id="KW-0732">Signal</keyword>
<dbReference type="Gene3D" id="3.40.50.1820">
    <property type="entry name" value="alpha/beta hydrolase"/>
    <property type="match status" value="1"/>
</dbReference>
<dbReference type="GO" id="GO:0052689">
    <property type="term" value="F:carboxylic ester hydrolase activity"/>
    <property type="evidence" value="ECO:0007669"/>
    <property type="project" value="UniProtKB-ARBA"/>
</dbReference>
<keyword evidence="1" id="KW-0378">Hydrolase</keyword>
<reference evidence="5" key="1">
    <citation type="submission" date="2018-02" db="EMBL/GenBank/DDBJ databases">
        <authorList>
            <person name="Hausmann B."/>
        </authorList>
    </citation>
    <scope>NUCLEOTIDE SEQUENCE [LARGE SCALE GENOMIC DNA]</scope>
    <source>
        <strain evidence="5">Peat soil MAG SbA1</strain>
    </source>
</reference>
<gene>
    <name evidence="4" type="ORF">SBA1_290100</name>
</gene>
<dbReference type="AlphaFoldDB" id="A0A2U3KJA9"/>
<dbReference type="Pfam" id="PF00326">
    <property type="entry name" value="Peptidase_S9"/>
    <property type="match status" value="1"/>
</dbReference>
<dbReference type="InterPro" id="IPR050261">
    <property type="entry name" value="FrsA_esterase"/>
</dbReference>
<dbReference type="EMBL" id="OMOD01000121">
    <property type="protein sequence ID" value="SPF39741.1"/>
    <property type="molecule type" value="Genomic_DNA"/>
</dbReference>
<dbReference type="PANTHER" id="PTHR22946">
    <property type="entry name" value="DIENELACTONE HYDROLASE DOMAIN-CONTAINING PROTEIN-RELATED"/>
    <property type="match status" value="1"/>
</dbReference>
<evidence type="ECO:0000256" key="1">
    <source>
        <dbReference type="ARBA" id="ARBA00022801"/>
    </source>
</evidence>
<evidence type="ECO:0000259" key="3">
    <source>
        <dbReference type="Pfam" id="PF00326"/>
    </source>
</evidence>
<dbReference type="OrthoDB" id="9805123at2"/>
<dbReference type="InterPro" id="IPR029058">
    <property type="entry name" value="AB_hydrolase_fold"/>
</dbReference>
<evidence type="ECO:0000256" key="2">
    <source>
        <dbReference type="SAM" id="SignalP"/>
    </source>
</evidence>
<dbReference type="GO" id="GO:0008236">
    <property type="term" value="F:serine-type peptidase activity"/>
    <property type="evidence" value="ECO:0007669"/>
    <property type="project" value="InterPro"/>
</dbReference>
<sequence>MRKAGLPFAMCVFIFFAAAARTTCGQAPPKIDPMVVPDITVQNEDYAKARKRFHTTLIKKGPAPEQVCTPTKPPLGVSEIEFTSGPLRLKAWVNRPPDSNQRKSSAVLFLHGGFCFDPSDWQVTQAFRDAGFIVMIPMLRGEDGQPGNFTMFYDEVDDAVNAAAYLRKQLYVDPHYIYVAGHSTGGTLTLLTAMTYAHFRAAASFSGSPDAVGYTRHAVYIGSDVPFNYKDPMELQLRSARVYAASFKCPVRIYYGADETHFALSSQPTAKLARDRGLDVQAVAVDGGHNSALDAEIQLAIDFFRQTRQ</sequence>
<proteinExistence type="predicted"/>
<evidence type="ECO:0000313" key="5">
    <source>
        <dbReference type="Proteomes" id="UP000238701"/>
    </source>
</evidence>
<dbReference type="Proteomes" id="UP000238701">
    <property type="component" value="Unassembled WGS sequence"/>
</dbReference>
<dbReference type="GO" id="GO:0006508">
    <property type="term" value="P:proteolysis"/>
    <property type="evidence" value="ECO:0007669"/>
    <property type="project" value="InterPro"/>
</dbReference>
<feature type="domain" description="Peptidase S9 prolyl oligopeptidase catalytic" evidence="3">
    <location>
        <begin position="123"/>
        <end position="217"/>
    </location>
</feature>
<protein>
    <recommendedName>
        <fullName evidence="3">Peptidase S9 prolyl oligopeptidase catalytic domain-containing protein</fullName>
    </recommendedName>
</protein>
<accession>A0A2U3KJA9</accession>
<dbReference type="InterPro" id="IPR001375">
    <property type="entry name" value="Peptidase_S9_cat"/>
</dbReference>
<dbReference type="SUPFAM" id="SSF53474">
    <property type="entry name" value="alpha/beta-Hydrolases"/>
    <property type="match status" value="1"/>
</dbReference>